<feature type="chain" id="PRO_5012718686" evidence="1">
    <location>
        <begin position="19"/>
        <end position="172"/>
    </location>
</feature>
<dbReference type="AlphaFoldDB" id="A0A285SBB9"/>
<evidence type="ECO:0000313" key="3">
    <source>
        <dbReference type="Proteomes" id="UP000219111"/>
    </source>
</evidence>
<dbReference type="InterPro" id="IPR012674">
    <property type="entry name" value="Calycin"/>
</dbReference>
<organism evidence="2 3">
    <name type="scientific">Rhodobacter maris</name>
    <dbReference type="NCBI Taxonomy" id="446682"/>
    <lineage>
        <taxon>Bacteria</taxon>
        <taxon>Pseudomonadati</taxon>
        <taxon>Pseudomonadota</taxon>
        <taxon>Alphaproteobacteria</taxon>
        <taxon>Rhodobacterales</taxon>
        <taxon>Rhodobacter group</taxon>
        <taxon>Rhodobacter</taxon>
    </lineage>
</organism>
<accession>A0A285SBB9</accession>
<evidence type="ECO:0000313" key="2">
    <source>
        <dbReference type="EMBL" id="SOC02756.1"/>
    </source>
</evidence>
<feature type="signal peptide" evidence="1">
    <location>
        <begin position="1"/>
        <end position="18"/>
    </location>
</feature>
<evidence type="ECO:0000256" key="1">
    <source>
        <dbReference type="SAM" id="SignalP"/>
    </source>
</evidence>
<dbReference type="Proteomes" id="UP000219111">
    <property type="component" value="Unassembled WGS sequence"/>
</dbReference>
<dbReference type="SUPFAM" id="SSF50814">
    <property type="entry name" value="Lipocalins"/>
    <property type="match status" value="1"/>
</dbReference>
<dbReference type="OrthoDB" id="594739at2"/>
<dbReference type="RefSeq" id="WP_097069429.1">
    <property type="nucleotide sequence ID" value="NZ_OBMT01000003.1"/>
</dbReference>
<gene>
    <name evidence="2" type="ORF">SAMN05877831_103225</name>
</gene>
<reference evidence="3" key="1">
    <citation type="submission" date="2017-08" db="EMBL/GenBank/DDBJ databases">
        <authorList>
            <person name="Varghese N."/>
            <person name="Submissions S."/>
        </authorList>
    </citation>
    <scope>NUCLEOTIDE SEQUENCE [LARGE SCALE GENOMIC DNA]</scope>
    <source>
        <strain evidence="3">JA276</strain>
    </source>
</reference>
<sequence length="172" mass="18234">MHRLSTAGAGLLMAAALAACSPPPPLLAPLRNTGARISSAALFDPARFGGDWIVVQSGTPGCMGAKQSWIWDAKHGRYDLTGVDCTGLTPSRLNGEAELTGPGGRLSAIKGYGQDVIWVLWFDQDYRVAALGTPSGSWGVILVRPGHDRLDLINAAREVMEFNGYDTSRIGP</sequence>
<keyword evidence="1" id="KW-0732">Signal</keyword>
<name>A0A285SBB9_9RHOB</name>
<keyword evidence="2" id="KW-0449">Lipoprotein</keyword>
<dbReference type="Gene3D" id="2.40.128.20">
    <property type="match status" value="1"/>
</dbReference>
<dbReference type="PROSITE" id="PS51257">
    <property type="entry name" value="PROKAR_LIPOPROTEIN"/>
    <property type="match status" value="1"/>
</dbReference>
<dbReference type="EMBL" id="OBMT01000003">
    <property type="protein sequence ID" value="SOC02756.1"/>
    <property type="molecule type" value="Genomic_DNA"/>
</dbReference>
<keyword evidence="3" id="KW-1185">Reference proteome</keyword>
<proteinExistence type="predicted"/>
<protein>
    <submittedName>
        <fullName evidence="2">Apolipoprotein D and lipocalin family protein</fullName>
    </submittedName>
</protein>